<dbReference type="Gene3D" id="3.90.180.10">
    <property type="entry name" value="Medium-chain alcohol dehydrogenases, catalytic domain"/>
    <property type="match status" value="1"/>
</dbReference>
<dbReference type="PROSITE" id="PS00065">
    <property type="entry name" value="D_2_HYDROXYACID_DH_1"/>
    <property type="match status" value="1"/>
</dbReference>
<feature type="transmembrane region" description="Helical" evidence="6">
    <location>
        <begin position="116"/>
        <end position="134"/>
    </location>
</feature>
<keyword evidence="6" id="KW-0472">Membrane</keyword>
<dbReference type="EMBL" id="JACAZI010000006">
    <property type="protein sequence ID" value="KAF7357703.1"/>
    <property type="molecule type" value="Genomic_DNA"/>
</dbReference>
<dbReference type="FunFam" id="3.40.50.720:FF:000022">
    <property type="entry name" value="Cinnamyl alcohol dehydrogenase"/>
    <property type="match status" value="1"/>
</dbReference>
<evidence type="ECO:0000313" key="8">
    <source>
        <dbReference type="EMBL" id="KAF7357703.1"/>
    </source>
</evidence>
<feature type="domain" description="Enoyl reductase (ER)" evidence="7">
    <location>
        <begin position="460"/>
        <end position="778"/>
    </location>
</feature>
<organism evidence="8 9">
    <name type="scientific">Mycena venus</name>
    <dbReference type="NCBI Taxonomy" id="2733690"/>
    <lineage>
        <taxon>Eukaryota</taxon>
        <taxon>Fungi</taxon>
        <taxon>Dikarya</taxon>
        <taxon>Basidiomycota</taxon>
        <taxon>Agaricomycotina</taxon>
        <taxon>Agaricomycetes</taxon>
        <taxon>Agaricomycetidae</taxon>
        <taxon>Agaricales</taxon>
        <taxon>Marasmiineae</taxon>
        <taxon>Mycenaceae</taxon>
        <taxon>Mycena</taxon>
    </lineage>
</organism>
<dbReference type="InterPro" id="IPR020843">
    <property type="entry name" value="ER"/>
</dbReference>
<evidence type="ECO:0000256" key="5">
    <source>
        <dbReference type="RuleBase" id="RU361277"/>
    </source>
</evidence>
<sequence>MIINPIFMNAVQLNSFSCGRSVLQWPPSQLPSCSLSSSAEAFFAHPFGCANFFSGHSLDNMASSSEPDRDYEGQGIMYFTITLVAQTFFFGVYSVLIVSSTRISLKRGLQAKSTKILFFTGIFMYTVSAVYWTYSVVDVMGRMQFYMNPDPHSLQLYSRITKPYCLFNALVLVNYALSDGIVVWRAWIICVRNHRKFLCIPIALWILTSLSITATITLRFIDMVEPEWGFGQGRVFVEVINALQVSNIGMSLLSNLAATGVVAATAWQHRQKIKAAYHNHSKADRILLLLIESGLLYSFVAVTVVVSLPIRIPYGTLGDIYTPVSVLLAGAYAPIMLLLLQNQTSLNDTDFLGTASALPHSRNIQFAASGGPTRRTVVSTIHFAVNSAPQRSSFESGISSELDHAMFVEFDFKFELQVQFGYYFGLLPRAERTYFTLCFRYKLPFESFQVMGVYSTAFKGSPSEGIVQTSNYLDSPTANQVLVRITHSGICGTDEHFKQKDMVLGHEGVGTIQEVGENVIGLKVGDIVGWGYTHKTCGQCEQCLLGQDQYCPSRERYGRDNLHQGSFGSHAVWDASFLFKIPEGLAPAHAAPLMCGGATVFGVIESYNIRPTDRVGVVGIGGLGHLAIQFLAKMGASVIVFSSTESKREEALRLGAKEFYVTKGVQRFNMAQLDHLLVTTNFLPDWKPFIRAMKPQGTIYPLTVDSGELRLPYPPMVSQGLTVQGSSVANRSVHRKMLDFAARHKIEPIIERFPMTKVGVEEGMEKLREGKMRYRGVLVAQQAAL</sequence>
<comment type="caution">
    <text evidence="8">The sequence shown here is derived from an EMBL/GenBank/DDBJ whole genome shotgun (WGS) entry which is preliminary data.</text>
</comment>
<evidence type="ECO:0000256" key="4">
    <source>
        <dbReference type="ARBA" id="ARBA00023002"/>
    </source>
</evidence>
<accession>A0A8H7D3S6</accession>
<comment type="cofactor">
    <cofactor evidence="1 5">
        <name>Zn(2+)</name>
        <dbReference type="ChEBI" id="CHEBI:29105"/>
    </cofactor>
</comment>
<evidence type="ECO:0000256" key="1">
    <source>
        <dbReference type="ARBA" id="ARBA00001947"/>
    </source>
</evidence>
<dbReference type="PANTHER" id="PTHR42683">
    <property type="entry name" value="ALDEHYDE REDUCTASE"/>
    <property type="match status" value="1"/>
</dbReference>
<dbReference type="Pfam" id="PF00107">
    <property type="entry name" value="ADH_zinc_N"/>
    <property type="match status" value="1"/>
</dbReference>
<dbReference type="InterPro" id="IPR013154">
    <property type="entry name" value="ADH-like_N"/>
</dbReference>
<keyword evidence="6" id="KW-0812">Transmembrane</keyword>
<dbReference type="InterPro" id="IPR047109">
    <property type="entry name" value="CAD-like"/>
</dbReference>
<evidence type="ECO:0000259" key="7">
    <source>
        <dbReference type="SMART" id="SM00829"/>
    </source>
</evidence>
<evidence type="ECO:0000256" key="3">
    <source>
        <dbReference type="ARBA" id="ARBA00022833"/>
    </source>
</evidence>
<feature type="transmembrane region" description="Helical" evidence="6">
    <location>
        <begin position="287"/>
        <end position="308"/>
    </location>
</feature>
<dbReference type="CDD" id="cd05283">
    <property type="entry name" value="CAD1"/>
    <property type="match status" value="1"/>
</dbReference>
<comment type="similarity">
    <text evidence="5">Belongs to the zinc-containing alcohol dehydrogenase family.</text>
</comment>
<evidence type="ECO:0000256" key="2">
    <source>
        <dbReference type="ARBA" id="ARBA00022723"/>
    </source>
</evidence>
<gene>
    <name evidence="8" type="ORF">MVEN_00816100</name>
</gene>
<feature type="transmembrane region" description="Helical" evidence="6">
    <location>
        <begin position="166"/>
        <end position="187"/>
    </location>
</feature>
<keyword evidence="3 5" id="KW-0862">Zinc</keyword>
<name>A0A8H7D3S6_9AGAR</name>
<protein>
    <submittedName>
        <fullName evidence="8">NAD(P)-dependent alcohol dehydrogenase protein</fullName>
    </submittedName>
</protein>
<keyword evidence="2 5" id="KW-0479">Metal-binding</keyword>
<dbReference type="SUPFAM" id="SSF51735">
    <property type="entry name" value="NAD(P)-binding Rossmann-fold domains"/>
    <property type="match status" value="1"/>
</dbReference>
<dbReference type="Proteomes" id="UP000620124">
    <property type="component" value="Unassembled WGS sequence"/>
</dbReference>
<dbReference type="InterPro" id="IPR013149">
    <property type="entry name" value="ADH-like_C"/>
</dbReference>
<evidence type="ECO:0000256" key="6">
    <source>
        <dbReference type="SAM" id="Phobius"/>
    </source>
</evidence>
<dbReference type="Gene3D" id="3.40.50.720">
    <property type="entry name" value="NAD(P)-binding Rossmann-like Domain"/>
    <property type="match status" value="1"/>
</dbReference>
<proteinExistence type="inferred from homology"/>
<dbReference type="InterPro" id="IPR002328">
    <property type="entry name" value="ADH_Zn_CS"/>
</dbReference>
<dbReference type="GO" id="GO:0016616">
    <property type="term" value="F:oxidoreductase activity, acting on the CH-OH group of donors, NAD or NADP as acceptor"/>
    <property type="evidence" value="ECO:0007669"/>
    <property type="project" value="InterPro"/>
</dbReference>
<dbReference type="GO" id="GO:0008270">
    <property type="term" value="F:zinc ion binding"/>
    <property type="evidence" value="ECO:0007669"/>
    <property type="project" value="InterPro"/>
</dbReference>
<dbReference type="AlphaFoldDB" id="A0A8H7D3S6"/>
<feature type="transmembrane region" description="Helical" evidence="6">
    <location>
        <begin position="76"/>
        <end position="96"/>
    </location>
</feature>
<feature type="transmembrane region" description="Helical" evidence="6">
    <location>
        <begin position="248"/>
        <end position="267"/>
    </location>
</feature>
<keyword evidence="4" id="KW-0560">Oxidoreductase</keyword>
<keyword evidence="6" id="KW-1133">Transmembrane helix</keyword>
<keyword evidence="9" id="KW-1185">Reference proteome</keyword>
<dbReference type="SMART" id="SM00829">
    <property type="entry name" value="PKS_ER"/>
    <property type="match status" value="1"/>
</dbReference>
<dbReference type="SUPFAM" id="SSF50129">
    <property type="entry name" value="GroES-like"/>
    <property type="match status" value="1"/>
</dbReference>
<dbReference type="InterPro" id="IPR011032">
    <property type="entry name" value="GroES-like_sf"/>
</dbReference>
<evidence type="ECO:0000313" key="9">
    <source>
        <dbReference type="Proteomes" id="UP000620124"/>
    </source>
</evidence>
<dbReference type="Pfam" id="PF08240">
    <property type="entry name" value="ADH_N"/>
    <property type="match status" value="1"/>
</dbReference>
<dbReference type="InterPro" id="IPR029752">
    <property type="entry name" value="D-isomer_DH_CS1"/>
</dbReference>
<dbReference type="OrthoDB" id="3259206at2759"/>
<dbReference type="PROSITE" id="PS00059">
    <property type="entry name" value="ADH_ZINC"/>
    <property type="match status" value="1"/>
</dbReference>
<feature type="transmembrane region" description="Helical" evidence="6">
    <location>
        <begin position="199"/>
        <end position="221"/>
    </location>
</feature>
<dbReference type="InterPro" id="IPR036291">
    <property type="entry name" value="NAD(P)-bd_dom_sf"/>
</dbReference>
<reference evidence="8" key="1">
    <citation type="submission" date="2020-05" db="EMBL/GenBank/DDBJ databases">
        <title>Mycena genomes resolve the evolution of fungal bioluminescence.</title>
        <authorList>
            <person name="Tsai I.J."/>
        </authorList>
    </citation>
    <scope>NUCLEOTIDE SEQUENCE</scope>
    <source>
        <strain evidence="8">CCC161011</strain>
    </source>
</reference>